<sequence length="68" mass="7707">MRNRIEELRKARGLTQQALGEALGVSRQTIISLESGRYNPSLILAHALAVLFQTSIEEIFMFDEEEKS</sequence>
<dbReference type="Pfam" id="PF01381">
    <property type="entry name" value="HTH_3"/>
    <property type="match status" value="1"/>
</dbReference>
<dbReference type="GO" id="GO:0003677">
    <property type="term" value="F:DNA binding"/>
    <property type="evidence" value="ECO:0007669"/>
    <property type="project" value="UniProtKB-KW"/>
</dbReference>
<feature type="domain" description="HTH cro/C1-type" evidence="2">
    <location>
        <begin position="5"/>
        <end position="59"/>
    </location>
</feature>
<dbReference type="CDD" id="cd00093">
    <property type="entry name" value="HTH_XRE"/>
    <property type="match status" value="1"/>
</dbReference>
<dbReference type="RefSeq" id="WP_031474060.1">
    <property type="nucleotide sequence ID" value="NZ_FOZC01000016.1"/>
</dbReference>
<dbReference type="InterPro" id="IPR001387">
    <property type="entry name" value="Cro/C1-type_HTH"/>
</dbReference>
<name>A0A1I6K9U6_9FIRM</name>
<dbReference type="InterPro" id="IPR010982">
    <property type="entry name" value="Lambda_DNA-bd_dom_sf"/>
</dbReference>
<dbReference type="EMBL" id="FOZC01000016">
    <property type="protein sequence ID" value="SFR87914.1"/>
    <property type="molecule type" value="Genomic_DNA"/>
</dbReference>
<reference evidence="3 4" key="1">
    <citation type="submission" date="2016-10" db="EMBL/GenBank/DDBJ databases">
        <authorList>
            <person name="de Groot N.N."/>
        </authorList>
    </citation>
    <scope>NUCLEOTIDE SEQUENCE [LARGE SCALE GENOMIC DNA]</scope>
    <source>
        <strain evidence="3 4">F</strain>
    </source>
</reference>
<evidence type="ECO:0000313" key="3">
    <source>
        <dbReference type="EMBL" id="SFR87914.1"/>
    </source>
</evidence>
<dbReference type="PANTHER" id="PTHR46558:SF4">
    <property type="entry name" value="DNA-BIDING PHAGE PROTEIN"/>
    <property type="match status" value="1"/>
</dbReference>
<evidence type="ECO:0000313" key="4">
    <source>
        <dbReference type="Proteomes" id="UP000214760"/>
    </source>
</evidence>
<dbReference type="Proteomes" id="UP000214760">
    <property type="component" value="Unassembled WGS sequence"/>
</dbReference>
<gene>
    <name evidence="3" type="ORF">SAMN02910262_02373</name>
</gene>
<keyword evidence="1" id="KW-0238">DNA-binding</keyword>
<protein>
    <submittedName>
        <fullName evidence="3">Putative transcriptional regulator</fullName>
    </submittedName>
</protein>
<dbReference type="AlphaFoldDB" id="A0A1I6K9U6"/>
<dbReference type="SMART" id="SM00530">
    <property type="entry name" value="HTH_XRE"/>
    <property type="match status" value="1"/>
</dbReference>
<dbReference type="PROSITE" id="PS50943">
    <property type="entry name" value="HTH_CROC1"/>
    <property type="match status" value="1"/>
</dbReference>
<evidence type="ECO:0000256" key="1">
    <source>
        <dbReference type="ARBA" id="ARBA00023125"/>
    </source>
</evidence>
<organism evidence="3 4">
    <name type="scientific">[Clostridium] aminophilum</name>
    <dbReference type="NCBI Taxonomy" id="1526"/>
    <lineage>
        <taxon>Bacteria</taxon>
        <taxon>Bacillati</taxon>
        <taxon>Bacillota</taxon>
        <taxon>Clostridia</taxon>
        <taxon>Lachnospirales</taxon>
        <taxon>Lachnospiraceae</taxon>
    </lineage>
</organism>
<accession>A0A1I6K9U6</accession>
<proteinExistence type="predicted"/>
<evidence type="ECO:0000259" key="2">
    <source>
        <dbReference type="PROSITE" id="PS50943"/>
    </source>
</evidence>
<dbReference type="PANTHER" id="PTHR46558">
    <property type="entry name" value="TRACRIPTIONAL REGULATORY PROTEIN-RELATED-RELATED"/>
    <property type="match status" value="1"/>
</dbReference>
<dbReference type="Gene3D" id="1.10.260.40">
    <property type="entry name" value="lambda repressor-like DNA-binding domains"/>
    <property type="match status" value="1"/>
</dbReference>
<dbReference type="SUPFAM" id="SSF47413">
    <property type="entry name" value="lambda repressor-like DNA-binding domains"/>
    <property type="match status" value="1"/>
</dbReference>